<dbReference type="AlphaFoldDB" id="A0A8S1QJL9"/>
<dbReference type="EMBL" id="CAJJDM010000165">
    <property type="protein sequence ID" value="CAD8114605.1"/>
    <property type="molecule type" value="Genomic_DNA"/>
</dbReference>
<name>A0A8S1QJL9_PARPR</name>
<protein>
    <recommendedName>
        <fullName evidence="3">Ubiquitin-like domain-containing protein</fullName>
    </recommendedName>
</protein>
<organism evidence="1 2">
    <name type="scientific">Paramecium primaurelia</name>
    <dbReference type="NCBI Taxonomy" id="5886"/>
    <lineage>
        <taxon>Eukaryota</taxon>
        <taxon>Sar</taxon>
        <taxon>Alveolata</taxon>
        <taxon>Ciliophora</taxon>
        <taxon>Intramacronucleata</taxon>
        <taxon>Oligohymenophorea</taxon>
        <taxon>Peniculida</taxon>
        <taxon>Parameciidae</taxon>
        <taxon>Paramecium</taxon>
    </lineage>
</organism>
<keyword evidence="2" id="KW-1185">Reference proteome</keyword>
<reference evidence="1" key="1">
    <citation type="submission" date="2021-01" db="EMBL/GenBank/DDBJ databases">
        <authorList>
            <consortium name="Genoscope - CEA"/>
            <person name="William W."/>
        </authorList>
    </citation>
    <scope>NUCLEOTIDE SEQUENCE</scope>
</reference>
<dbReference type="OMA" id="FIVELDI"/>
<evidence type="ECO:0000313" key="2">
    <source>
        <dbReference type="Proteomes" id="UP000688137"/>
    </source>
</evidence>
<gene>
    <name evidence="1" type="ORF">PPRIM_AZ9-3.1.T1600094</name>
</gene>
<sequence length="430" mass="51419">MSLTLDLDDEYQEITDNQYQNVDNYEIQLNIVWQSLNYNSITIYVMKITLLKEVMEHLIKVNQISQSINDFKCYSQIKQQFLNLDDTFTYTQNDTLTISLKKRLTCIIQLENGDVKEDILLSFLKNNTIKDIKNNIYDYLKKKHSSEIENIEIYRGNVLLEDDQVSISRLLKFQQQSQQLNIQAKFIVQNQSNQNGLQQNDFNIQSEIQLLKELIETKLKNLELLFIQMLKDSQNNIVKELEFFERDMTQIQQLFKQPLNQSYKSQLIKSKQTLYNLQKKISQEHIQIFSKEFENFKQNLYRQQQKLQEKQQNCFEMVKIEMQKSIKSVYVDEQKVLQELRAEVNDKTTFEEFLKYLEEYYPVEIKKYTNVLGPLRQWVGFSENKVVKLQEILKDHLNELIKFGPIHIDIKRNSFGDLDLNITLYELQNK</sequence>
<evidence type="ECO:0000313" key="1">
    <source>
        <dbReference type="EMBL" id="CAD8114605.1"/>
    </source>
</evidence>
<accession>A0A8S1QJL9</accession>
<comment type="caution">
    <text evidence="1">The sequence shown here is derived from an EMBL/GenBank/DDBJ whole genome shotgun (WGS) entry which is preliminary data.</text>
</comment>
<evidence type="ECO:0008006" key="3">
    <source>
        <dbReference type="Google" id="ProtNLM"/>
    </source>
</evidence>
<proteinExistence type="predicted"/>
<dbReference type="Proteomes" id="UP000688137">
    <property type="component" value="Unassembled WGS sequence"/>
</dbReference>